<evidence type="ECO:0000313" key="2">
    <source>
        <dbReference type="Proteomes" id="UP001165583"/>
    </source>
</evidence>
<dbReference type="InterPro" id="IPR013424">
    <property type="entry name" value="Ice-binding_C"/>
</dbReference>
<reference evidence="1" key="1">
    <citation type="submission" date="2022-09" db="EMBL/GenBank/DDBJ databases">
        <title>Novosphingobium sp. Nov., a polycyclic aromatic hydrocarbon-degrading bacterium isolated form mangrove sediments in HongKong.</title>
        <authorList>
            <person name="Hu Z."/>
        </authorList>
    </citation>
    <scope>NUCLEOTIDE SEQUENCE</scope>
    <source>
        <strain evidence="1">HK4-1</strain>
    </source>
</reference>
<name>A0ABT2HZN5_9SPHN</name>
<keyword evidence="2" id="KW-1185">Reference proteome</keyword>
<sequence length="30" mass="3175">MPEPSGLFLLAMGITGVVLGRHFSSRKGSE</sequence>
<dbReference type="Proteomes" id="UP001165583">
    <property type="component" value="Unassembled WGS sequence"/>
</dbReference>
<dbReference type="EMBL" id="JANZXA010000001">
    <property type="protein sequence ID" value="MCT2398014.1"/>
    <property type="molecule type" value="Genomic_DNA"/>
</dbReference>
<accession>A0ABT2HZN5</accession>
<organism evidence="1 2">
    <name type="scientific">Novosphingobium mangrovi</name>
    <name type="common">ex Huang et al. 2023</name>
    <dbReference type="NCBI Taxonomy" id="2976432"/>
    <lineage>
        <taxon>Bacteria</taxon>
        <taxon>Pseudomonadati</taxon>
        <taxon>Pseudomonadota</taxon>
        <taxon>Alphaproteobacteria</taxon>
        <taxon>Sphingomonadales</taxon>
        <taxon>Sphingomonadaceae</taxon>
        <taxon>Novosphingobium</taxon>
    </lineage>
</organism>
<proteinExistence type="predicted"/>
<evidence type="ECO:0000313" key="1">
    <source>
        <dbReference type="EMBL" id="MCT2398014.1"/>
    </source>
</evidence>
<gene>
    <name evidence="1" type="ORF">NZK81_00485</name>
</gene>
<comment type="caution">
    <text evidence="1">The sequence shown here is derived from an EMBL/GenBank/DDBJ whole genome shotgun (WGS) entry which is preliminary data.</text>
</comment>
<protein>
    <submittedName>
        <fullName evidence="1">PEP-CTERM sorting domain-containing protein</fullName>
    </submittedName>
</protein>
<dbReference type="NCBIfam" id="TIGR02595">
    <property type="entry name" value="PEP_CTERM"/>
    <property type="match status" value="1"/>
</dbReference>
<dbReference type="RefSeq" id="WP_260043068.1">
    <property type="nucleotide sequence ID" value="NZ_JANZXA010000001.1"/>
</dbReference>